<sequence>MSGLWSGRQGVKVLNDDKIIRKILESSKTIALVGASPRPHRASHQVMGYLIAKGYRVIPVNPTEVGASILGQPVRASLSEIDEPIDMVDIFRNSVDAGDAVDDAIAVHAKSIWMQLGVVNEPAAERAHAAGMDVVMDRCPALEIPRLNL</sequence>
<dbReference type="AlphaFoldDB" id="A0A1A9F3M9"/>
<evidence type="ECO:0000313" key="3">
    <source>
        <dbReference type="Proteomes" id="UP000078070"/>
    </source>
</evidence>
<dbReference type="PANTHER" id="PTHR33303">
    <property type="entry name" value="CYTOPLASMIC PROTEIN-RELATED"/>
    <property type="match status" value="1"/>
</dbReference>
<accession>A0A1A9F3M9</accession>
<protein>
    <submittedName>
        <fullName evidence="2">CoA-binding protein</fullName>
    </submittedName>
</protein>
<dbReference type="EMBL" id="CP015839">
    <property type="protein sequence ID" value="ANG64369.1"/>
    <property type="molecule type" value="Genomic_DNA"/>
</dbReference>
<dbReference type="SUPFAM" id="SSF51735">
    <property type="entry name" value="NAD(P)-binding Rossmann-fold domains"/>
    <property type="match status" value="1"/>
</dbReference>
<dbReference type="Gene3D" id="3.40.50.720">
    <property type="entry name" value="NAD(P)-binding Rossmann-like Domain"/>
    <property type="match status" value="1"/>
</dbReference>
<evidence type="ECO:0000313" key="2">
    <source>
        <dbReference type="EMBL" id="ANG64369.1"/>
    </source>
</evidence>
<proteinExistence type="predicted"/>
<dbReference type="InterPro" id="IPR003781">
    <property type="entry name" value="CoA-bd"/>
</dbReference>
<gene>
    <name evidence="2" type="ORF">A8C75_19065</name>
</gene>
<dbReference type="Pfam" id="PF13380">
    <property type="entry name" value="CoA_binding_2"/>
    <property type="match status" value="1"/>
</dbReference>
<name>A0A1A9F3M9_9GAMM</name>
<dbReference type="SMART" id="SM00881">
    <property type="entry name" value="CoA_binding"/>
    <property type="match status" value="1"/>
</dbReference>
<feature type="domain" description="CoA-binding" evidence="1">
    <location>
        <begin position="24"/>
        <end position="118"/>
    </location>
</feature>
<dbReference type="KEGG" id="mars:A8C75_19065"/>
<dbReference type="PANTHER" id="PTHR33303:SF2">
    <property type="entry name" value="COA-BINDING DOMAIN-CONTAINING PROTEIN"/>
    <property type="match status" value="1"/>
</dbReference>
<dbReference type="Proteomes" id="UP000078070">
    <property type="component" value="Chromosome"/>
</dbReference>
<reference evidence="2 3" key="2">
    <citation type="journal article" date="2018" name="Int. J. Syst. Evol. Microbiol.">
        <title>Marinobacterium aestuarii sp. nov., a benzene-degrading marine bacterium isolated from estuary sediment.</title>
        <authorList>
            <person name="Bae S.S."/>
            <person name="Jung J."/>
            <person name="Chung D."/>
            <person name="Baek K."/>
        </authorList>
    </citation>
    <scope>NUCLEOTIDE SEQUENCE [LARGE SCALE GENOMIC DNA]</scope>
    <source>
        <strain evidence="2 3">ST58-10</strain>
    </source>
</reference>
<keyword evidence="3" id="KW-1185">Reference proteome</keyword>
<dbReference type="STRING" id="1821621.A8C75_19065"/>
<organism evidence="2 3">
    <name type="scientific">Marinobacterium aestuarii</name>
    <dbReference type="NCBI Taxonomy" id="1821621"/>
    <lineage>
        <taxon>Bacteria</taxon>
        <taxon>Pseudomonadati</taxon>
        <taxon>Pseudomonadota</taxon>
        <taxon>Gammaproteobacteria</taxon>
        <taxon>Oceanospirillales</taxon>
        <taxon>Oceanospirillaceae</taxon>
        <taxon>Marinobacterium</taxon>
    </lineage>
</organism>
<dbReference type="InterPro" id="IPR036291">
    <property type="entry name" value="NAD(P)-bd_dom_sf"/>
</dbReference>
<reference evidence="3" key="1">
    <citation type="submission" date="2016-05" db="EMBL/GenBank/DDBJ databases">
        <authorList>
            <person name="Baek K."/>
            <person name="Yang S.-J."/>
        </authorList>
    </citation>
    <scope>NUCLEOTIDE SEQUENCE [LARGE SCALE GENOMIC DNA]</scope>
    <source>
        <strain evidence="3">ST58-10</strain>
    </source>
</reference>
<evidence type="ECO:0000259" key="1">
    <source>
        <dbReference type="SMART" id="SM00881"/>
    </source>
</evidence>